<dbReference type="Proteomes" id="UP000637643">
    <property type="component" value="Unassembled WGS sequence"/>
</dbReference>
<evidence type="ECO:0000313" key="2">
    <source>
        <dbReference type="EMBL" id="GGF83703.1"/>
    </source>
</evidence>
<dbReference type="AlphaFoldDB" id="A0A917FIC6"/>
<evidence type="ECO:0000313" key="3">
    <source>
        <dbReference type="Proteomes" id="UP000637643"/>
    </source>
</evidence>
<gene>
    <name evidence="2" type="ORF">GCM10010912_31080</name>
</gene>
<sequence>MRVPAVRLFIITAVLFAGVLALSACSGQDTEKTPKAQNEAAVAAVHTEIAAPAPEEPEAQEIAEVPEALAATPTPAPDLADYEGDWSDTEFNQNSGCNTCGLFLNYNLDSEPVPMLSLIVYDGDRLIDFLGEYELAGDTGTFLLEDGEIKGTGTFHLGAETVTLQVELASGDETLAELFSKERTLVRDPYQGLVREDPIELVVRYVQEQGEDPQQLTYQLDTGAEWNEEMLGGEEVEIVDGVDPEGVIVSSYIVNTLNASVEDLSDTEKR</sequence>
<dbReference type="RefSeq" id="WP_189026291.1">
    <property type="nucleotide sequence ID" value="NZ_BMKR01000011.1"/>
</dbReference>
<protein>
    <submittedName>
        <fullName evidence="2">Uncharacterized protein</fullName>
    </submittedName>
</protein>
<dbReference type="EMBL" id="BMKR01000011">
    <property type="protein sequence ID" value="GGF83703.1"/>
    <property type="molecule type" value="Genomic_DNA"/>
</dbReference>
<evidence type="ECO:0000256" key="1">
    <source>
        <dbReference type="SAM" id="SignalP"/>
    </source>
</evidence>
<comment type="caution">
    <text evidence="2">The sequence shown here is derived from an EMBL/GenBank/DDBJ whole genome shotgun (WGS) entry which is preliminary data.</text>
</comment>
<proteinExistence type="predicted"/>
<dbReference type="PROSITE" id="PS51257">
    <property type="entry name" value="PROKAR_LIPOPROTEIN"/>
    <property type="match status" value="1"/>
</dbReference>
<feature type="signal peptide" evidence="1">
    <location>
        <begin position="1"/>
        <end position="26"/>
    </location>
</feature>
<reference evidence="2" key="1">
    <citation type="journal article" date="2014" name="Int. J. Syst. Evol. Microbiol.">
        <title>Complete genome sequence of Corynebacterium casei LMG S-19264T (=DSM 44701T), isolated from a smear-ripened cheese.</title>
        <authorList>
            <consortium name="US DOE Joint Genome Institute (JGI-PGF)"/>
            <person name="Walter F."/>
            <person name="Albersmeier A."/>
            <person name="Kalinowski J."/>
            <person name="Ruckert C."/>
        </authorList>
    </citation>
    <scope>NUCLEOTIDE SEQUENCE</scope>
    <source>
        <strain evidence="2">CGMCC 1.16134</strain>
    </source>
</reference>
<feature type="chain" id="PRO_5038689170" evidence="1">
    <location>
        <begin position="27"/>
        <end position="270"/>
    </location>
</feature>
<reference evidence="2" key="2">
    <citation type="submission" date="2020-09" db="EMBL/GenBank/DDBJ databases">
        <authorList>
            <person name="Sun Q."/>
            <person name="Zhou Y."/>
        </authorList>
    </citation>
    <scope>NUCLEOTIDE SEQUENCE</scope>
    <source>
        <strain evidence="2">CGMCC 1.16134</strain>
    </source>
</reference>
<keyword evidence="3" id="KW-1185">Reference proteome</keyword>
<accession>A0A917FIC6</accession>
<organism evidence="2 3">
    <name type="scientific">Paenibacillus albidus</name>
    <dbReference type="NCBI Taxonomy" id="2041023"/>
    <lineage>
        <taxon>Bacteria</taxon>
        <taxon>Bacillati</taxon>
        <taxon>Bacillota</taxon>
        <taxon>Bacilli</taxon>
        <taxon>Bacillales</taxon>
        <taxon>Paenibacillaceae</taxon>
        <taxon>Paenibacillus</taxon>
    </lineage>
</organism>
<name>A0A917FIC6_9BACL</name>
<keyword evidence="1" id="KW-0732">Signal</keyword>